<keyword evidence="4" id="KW-0436">Ligase</keyword>
<proteinExistence type="inferred from homology"/>
<dbReference type="Proteomes" id="UP000076079">
    <property type="component" value="Chromosome"/>
</dbReference>
<reference evidence="4 5" key="1">
    <citation type="journal article" date="2016" name="Genome Announc.">
        <title>First Complete Genome Sequence of a Subdivision 6 Acidobacterium Strain.</title>
        <authorList>
            <person name="Huang S."/>
            <person name="Vieira S."/>
            <person name="Bunk B."/>
            <person name="Riedel T."/>
            <person name="Sproer C."/>
            <person name="Overmann J."/>
        </authorList>
    </citation>
    <scope>NUCLEOTIDE SEQUENCE [LARGE SCALE GENOMIC DNA]</scope>
    <source>
        <strain evidence="5">DSM 100886 HEG_-6_39</strain>
    </source>
</reference>
<dbReference type="Pfam" id="PF13193">
    <property type="entry name" value="AMP-binding_C"/>
    <property type="match status" value="1"/>
</dbReference>
<dbReference type="InterPro" id="IPR000873">
    <property type="entry name" value="AMP-dep_synth/lig_dom"/>
</dbReference>
<feature type="domain" description="AMP-dependent synthetase/ligase" evidence="2">
    <location>
        <begin position="21"/>
        <end position="376"/>
    </location>
</feature>
<dbReference type="EC" id="6.2.1.3" evidence="4"/>
<feature type="domain" description="AMP-binding enzyme C-terminal" evidence="3">
    <location>
        <begin position="423"/>
        <end position="496"/>
    </location>
</feature>
<dbReference type="SUPFAM" id="SSF56801">
    <property type="entry name" value="Acetyl-CoA synthetase-like"/>
    <property type="match status" value="1"/>
</dbReference>
<dbReference type="InterPro" id="IPR020845">
    <property type="entry name" value="AMP-binding_CS"/>
</dbReference>
<dbReference type="Gene3D" id="3.30.300.30">
    <property type="match status" value="1"/>
</dbReference>
<dbReference type="CDD" id="cd04433">
    <property type="entry name" value="AFD_class_I"/>
    <property type="match status" value="1"/>
</dbReference>
<dbReference type="PANTHER" id="PTHR43201:SF8">
    <property type="entry name" value="ACYL-COA SYNTHETASE FAMILY MEMBER 3"/>
    <property type="match status" value="1"/>
</dbReference>
<accession>A0A143PUP1</accession>
<evidence type="ECO:0000259" key="3">
    <source>
        <dbReference type="Pfam" id="PF13193"/>
    </source>
</evidence>
<dbReference type="InterPro" id="IPR045851">
    <property type="entry name" value="AMP-bd_C_sf"/>
</dbReference>
<dbReference type="InterPro" id="IPR025110">
    <property type="entry name" value="AMP-bd_C"/>
</dbReference>
<dbReference type="AlphaFoldDB" id="A0A143PUP1"/>
<dbReference type="GO" id="GO:0004467">
    <property type="term" value="F:long-chain fatty acid-CoA ligase activity"/>
    <property type="evidence" value="ECO:0007669"/>
    <property type="project" value="UniProtKB-EC"/>
</dbReference>
<reference evidence="5" key="2">
    <citation type="submission" date="2016-04" db="EMBL/GenBank/DDBJ databases">
        <title>First Complete Genome Sequence of a Subdivision 6 Acidobacterium.</title>
        <authorList>
            <person name="Huang S."/>
            <person name="Vieira S."/>
            <person name="Bunk B."/>
            <person name="Riedel T."/>
            <person name="Sproeer C."/>
            <person name="Overmann J."/>
        </authorList>
    </citation>
    <scope>NUCLEOTIDE SEQUENCE [LARGE SCALE GENOMIC DNA]</scope>
    <source>
        <strain evidence="5">DSM 100886 HEG_-6_39</strain>
    </source>
</reference>
<evidence type="ECO:0000259" key="2">
    <source>
        <dbReference type="Pfam" id="PF00501"/>
    </source>
</evidence>
<protein>
    <submittedName>
        <fullName evidence="4">Long-chain-fatty-acid--CoA ligase</fullName>
        <ecNumber evidence="4">6.2.1.3</ecNumber>
    </submittedName>
</protein>
<evidence type="ECO:0000313" key="4">
    <source>
        <dbReference type="EMBL" id="AMY12312.1"/>
    </source>
</evidence>
<dbReference type="PROSITE" id="PS00455">
    <property type="entry name" value="AMP_BINDING"/>
    <property type="match status" value="1"/>
</dbReference>
<organism evidence="4 5">
    <name type="scientific">Luteitalea pratensis</name>
    <dbReference type="NCBI Taxonomy" id="1855912"/>
    <lineage>
        <taxon>Bacteria</taxon>
        <taxon>Pseudomonadati</taxon>
        <taxon>Acidobacteriota</taxon>
        <taxon>Vicinamibacteria</taxon>
        <taxon>Vicinamibacterales</taxon>
        <taxon>Vicinamibacteraceae</taxon>
        <taxon>Luteitalea</taxon>
    </lineage>
</organism>
<dbReference type="PANTHER" id="PTHR43201">
    <property type="entry name" value="ACYL-COA SYNTHETASE"/>
    <property type="match status" value="1"/>
</dbReference>
<dbReference type="Gene3D" id="3.40.50.12780">
    <property type="entry name" value="N-terminal domain of ligase-like"/>
    <property type="match status" value="1"/>
</dbReference>
<sequence>MTSLSPLAEAFRAVLRDRRSEVLVMAPSESRTLTAQDIDTQACHFSAALAAQRLSQGQLVVTYIGNASVMPALVLACLRDGLTLMPVDRSTPPAELVALAARWDAAAMVLPDGLDLGAALSLDLTCPPEPWRRRKVDGHTNDSLAARLPGHHVPIGHGVAAWVATPLPPPGRHAPAAVLRLTSGSTGEPRVTCTEERHLVADVVHIVEAMDIRQGTRQIGVIPLSHSYGFGNLLLPLLWQGTPVLLRPQFVPTQVAPDIRSAALETFPGVPFMFEHLARHQDLSHLCSLRLAVSAGARLRYETVTAFHRATGVKVRSFYGSTETGGICFDGTDRLDERVPVGHPIGATRVELVAEADAPEGSGRVRVSGPNVIDRYAGTDAPHFDGVFLTSDYARVDANGTHVLTGRVPSFVNVAGRKVVPQEVEAALRALPGVSDAVAMGVDDAVRGEALGACLVSDAAWDARTVREALSSQLAAYKLPRVVVVTRMLPLTDRGKVDRAAIARLLGQA</sequence>
<dbReference type="EMBL" id="CP015136">
    <property type="protein sequence ID" value="AMY12312.1"/>
    <property type="molecule type" value="Genomic_DNA"/>
</dbReference>
<evidence type="ECO:0000313" key="5">
    <source>
        <dbReference type="Proteomes" id="UP000076079"/>
    </source>
</evidence>
<evidence type="ECO:0000256" key="1">
    <source>
        <dbReference type="ARBA" id="ARBA00006432"/>
    </source>
</evidence>
<gene>
    <name evidence="4" type="primary">lcfB_3</name>
    <name evidence="4" type="ORF">LuPra_05585</name>
</gene>
<dbReference type="GO" id="GO:0031956">
    <property type="term" value="F:medium-chain fatty acid-CoA ligase activity"/>
    <property type="evidence" value="ECO:0007669"/>
    <property type="project" value="TreeGrafter"/>
</dbReference>
<dbReference type="RefSeq" id="WP_110173778.1">
    <property type="nucleotide sequence ID" value="NZ_CP015136.1"/>
</dbReference>
<name>A0A143PUP1_LUTPR</name>
<comment type="similarity">
    <text evidence="1">Belongs to the ATP-dependent AMP-binding enzyme family.</text>
</comment>
<keyword evidence="5" id="KW-1185">Reference proteome</keyword>
<dbReference type="STRING" id="1855912.LuPra_05585"/>
<dbReference type="Pfam" id="PF00501">
    <property type="entry name" value="AMP-binding"/>
    <property type="match status" value="1"/>
</dbReference>
<dbReference type="KEGG" id="abac:LuPra_05585"/>
<dbReference type="OrthoDB" id="9778383at2"/>
<dbReference type="InterPro" id="IPR042099">
    <property type="entry name" value="ANL_N_sf"/>
</dbReference>